<protein>
    <submittedName>
        <fullName evidence="1">Type II toxin-antitoxin system PemK/MazF family toxin</fullName>
    </submittedName>
</protein>
<dbReference type="EMBL" id="QKQS01000026">
    <property type="protein sequence ID" value="PZA10017.1"/>
    <property type="molecule type" value="Genomic_DNA"/>
</dbReference>
<organism evidence="1 2">
    <name type="scientific">Rhodopseudomonas palustris</name>
    <dbReference type="NCBI Taxonomy" id="1076"/>
    <lineage>
        <taxon>Bacteria</taxon>
        <taxon>Pseudomonadati</taxon>
        <taxon>Pseudomonadota</taxon>
        <taxon>Alphaproteobacteria</taxon>
        <taxon>Hyphomicrobiales</taxon>
        <taxon>Nitrobacteraceae</taxon>
        <taxon>Rhodopseudomonas</taxon>
    </lineage>
</organism>
<dbReference type="SUPFAM" id="SSF50118">
    <property type="entry name" value="Cell growth inhibitor/plasmid maintenance toxic component"/>
    <property type="match status" value="1"/>
</dbReference>
<name>A0A323UCU3_RHOPL</name>
<evidence type="ECO:0000313" key="1">
    <source>
        <dbReference type="EMBL" id="PZA10017.1"/>
    </source>
</evidence>
<dbReference type="InterPro" id="IPR003477">
    <property type="entry name" value="PemK-like"/>
</dbReference>
<dbReference type="Pfam" id="PF02452">
    <property type="entry name" value="PemK_toxin"/>
    <property type="match status" value="1"/>
</dbReference>
<dbReference type="Proteomes" id="UP000248134">
    <property type="component" value="Unassembled WGS sequence"/>
</dbReference>
<dbReference type="OrthoDB" id="7565736at2"/>
<dbReference type="Gene3D" id="2.30.30.110">
    <property type="match status" value="1"/>
</dbReference>
<dbReference type="AlphaFoldDB" id="A0A323UCU3"/>
<dbReference type="RefSeq" id="WP_110788124.1">
    <property type="nucleotide sequence ID" value="NZ_QKQS01000026.1"/>
</dbReference>
<comment type="caution">
    <text evidence="1">The sequence shown here is derived from an EMBL/GenBank/DDBJ whole genome shotgun (WGS) entry which is preliminary data.</text>
</comment>
<sequence>MPINEHPLPGTILICDFDGTFKQPEMVKPRCVVVLSPKIAARAGLCTVVCLSTTPPDPIMSYHCQIDIRPPLPAGWESDGVWVKGDMIYAVGFHRLNLIRTGKTREGKRTYRYEVLSTDQMKLIKSCVLKGLGMSLLTKHL</sequence>
<gene>
    <name evidence="1" type="ORF">DNX69_22060</name>
</gene>
<dbReference type="InterPro" id="IPR011067">
    <property type="entry name" value="Plasmid_toxin/cell-grow_inhib"/>
</dbReference>
<dbReference type="GO" id="GO:0003677">
    <property type="term" value="F:DNA binding"/>
    <property type="evidence" value="ECO:0007669"/>
    <property type="project" value="InterPro"/>
</dbReference>
<accession>A0A323UCU3</accession>
<reference evidence="1 2" key="1">
    <citation type="submission" date="2018-06" db="EMBL/GenBank/DDBJ databases">
        <title>Draft Whole-Genome Sequence of the purple photosynthetic bacterium Rhodospeudomonas palustris XCP.</title>
        <authorList>
            <person name="Rayyan A."/>
            <person name="Meyer T.E."/>
            <person name="Kyndt J.A."/>
        </authorList>
    </citation>
    <scope>NUCLEOTIDE SEQUENCE [LARGE SCALE GENOMIC DNA]</scope>
    <source>
        <strain evidence="1 2">XCP</strain>
    </source>
</reference>
<evidence type="ECO:0000313" key="2">
    <source>
        <dbReference type="Proteomes" id="UP000248134"/>
    </source>
</evidence>
<proteinExistence type="predicted"/>